<dbReference type="InterPro" id="IPR013538">
    <property type="entry name" value="ASHA1/2-like_C"/>
</dbReference>
<dbReference type="SUPFAM" id="SSF55961">
    <property type="entry name" value="Bet v1-like"/>
    <property type="match status" value="1"/>
</dbReference>
<organism evidence="3 4">
    <name type="scientific">Lentzea tibetensis</name>
    <dbReference type="NCBI Taxonomy" id="2591470"/>
    <lineage>
        <taxon>Bacteria</taxon>
        <taxon>Bacillati</taxon>
        <taxon>Actinomycetota</taxon>
        <taxon>Actinomycetes</taxon>
        <taxon>Pseudonocardiales</taxon>
        <taxon>Pseudonocardiaceae</taxon>
        <taxon>Lentzea</taxon>
    </lineage>
</organism>
<evidence type="ECO:0000259" key="2">
    <source>
        <dbReference type="Pfam" id="PF08327"/>
    </source>
</evidence>
<dbReference type="Pfam" id="PF08327">
    <property type="entry name" value="AHSA1"/>
    <property type="match status" value="1"/>
</dbReference>
<dbReference type="EMBL" id="VOBR01000008">
    <property type="protein sequence ID" value="TWP51398.1"/>
    <property type="molecule type" value="Genomic_DNA"/>
</dbReference>
<sequence length="246" mass="26482">MSKEFELRKEVSLEATPEQVWDAIATGPGISSWFMGPHTVDPAVGGRMTLTIGDFSESATITAWDPPKHLAYRGDTAEDGSFHAMEYLVEGRDQGSTVLRFVHNGMISDDWGDEYLAQSSHGWDMYLHTLGQYLQHFTGLPGTYVHVQGPPAAEGADAWSLLLDGLGVTEPINEGDTIRLTPAGLAPIEGVVDWSPPGFRGFLGVRGAEGLYRFHGGGPSIGIGHHVFAGSGDAAAWEKWINGVFS</sequence>
<reference evidence="3 4" key="1">
    <citation type="submission" date="2019-07" db="EMBL/GenBank/DDBJ databases">
        <title>Lentzea xizangensis sp. nov., isolated from Qinghai-Tibetan Plateau Soils.</title>
        <authorList>
            <person name="Huang J."/>
        </authorList>
    </citation>
    <scope>NUCLEOTIDE SEQUENCE [LARGE SCALE GENOMIC DNA]</scope>
    <source>
        <strain evidence="3 4">FXJ1.1311</strain>
    </source>
</reference>
<dbReference type="Proteomes" id="UP000316639">
    <property type="component" value="Unassembled WGS sequence"/>
</dbReference>
<accession>A0A563EV25</accession>
<dbReference type="RefSeq" id="WP_146352083.1">
    <property type="nucleotide sequence ID" value="NZ_VOBR01000008.1"/>
</dbReference>
<gene>
    <name evidence="3" type="ORF">FKR81_14340</name>
</gene>
<dbReference type="InterPro" id="IPR023393">
    <property type="entry name" value="START-like_dom_sf"/>
</dbReference>
<dbReference type="AlphaFoldDB" id="A0A563EV25"/>
<proteinExistence type="inferred from homology"/>
<evidence type="ECO:0000313" key="3">
    <source>
        <dbReference type="EMBL" id="TWP51398.1"/>
    </source>
</evidence>
<dbReference type="Gene3D" id="3.30.530.20">
    <property type="match status" value="1"/>
</dbReference>
<evidence type="ECO:0000256" key="1">
    <source>
        <dbReference type="ARBA" id="ARBA00006817"/>
    </source>
</evidence>
<dbReference type="CDD" id="cd07814">
    <property type="entry name" value="SRPBCC_CalC_Aha1-like"/>
    <property type="match status" value="1"/>
</dbReference>
<name>A0A563EV25_9PSEU</name>
<comment type="similarity">
    <text evidence="1">Belongs to the AHA1 family.</text>
</comment>
<feature type="domain" description="Activator of Hsp90 ATPase homologue 1/2-like C-terminal" evidence="2">
    <location>
        <begin position="15"/>
        <end position="134"/>
    </location>
</feature>
<dbReference type="OrthoDB" id="8417725at2"/>
<comment type="caution">
    <text evidence="3">The sequence shown here is derived from an EMBL/GenBank/DDBJ whole genome shotgun (WGS) entry which is preliminary data.</text>
</comment>
<protein>
    <submittedName>
        <fullName evidence="3">SRPBCC domain-containing protein</fullName>
    </submittedName>
</protein>
<evidence type="ECO:0000313" key="4">
    <source>
        <dbReference type="Proteomes" id="UP000316639"/>
    </source>
</evidence>
<keyword evidence="4" id="KW-1185">Reference proteome</keyword>